<evidence type="ECO:0000313" key="1">
    <source>
        <dbReference type="EMBL" id="WIY00543.1"/>
    </source>
</evidence>
<dbReference type="AlphaFoldDB" id="A0A9Y2NIA4"/>
<accession>A0A9Y2NIA4</accession>
<dbReference type="RefSeq" id="WP_285997009.1">
    <property type="nucleotide sequence ID" value="NZ_CP127295.1"/>
</dbReference>
<evidence type="ECO:0000313" key="2">
    <source>
        <dbReference type="Proteomes" id="UP001239397"/>
    </source>
</evidence>
<organism evidence="1 2">
    <name type="scientific">Amycolatopsis mongoliensis</name>
    <dbReference type="NCBI Taxonomy" id="715475"/>
    <lineage>
        <taxon>Bacteria</taxon>
        <taxon>Bacillati</taxon>
        <taxon>Actinomycetota</taxon>
        <taxon>Actinomycetes</taxon>
        <taxon>Pseudonocardiales</taxon>
        <taxon>Pseudonocardiaceae</taxon>
        <taxon>Amycolatopsis</taxon>
    </lineage>
</organism>
<name>A0A9Y2NIA4_9PSEU</name>
<dbReference type="InterPro" id="IPR036291">
    <property type="entry name" value="NAD(P)-bd_dom_sf"/>
</dbReference>
<protein>
    <submittedName>
        <fullName evidence="1">Zinc-binding alcohol dehydrogenase family protein</fullName>
    </submittedName>
</protein>
<dbReference type="KEGG" id="amog:QRX60_41885"/>
<dbReference type="InterPro" id="IPR051397">
    <property type="entry name" value="Zn-ADH-like_protein"/>
</dbReference>
<sequence>MRAAVVTEFGTPPTCQDFAEPKPAGADEVLVDVVAAGLHPRVRSQAEGSHYTERGELPFVPGIDGVGRTPDGTLRYFVLPDTPVGAMAERTVVDTRRSVVLPEGADPVLVAAGMNPAMSAWVALRRRIEFAAGQDVLVLGATGNAGRLAVQVAKHLGAGRVIAAGRDAGRLAEVPADEALTFGELGKAADVDVVLDYVWGPPTAEALRTIVTDRSDRGRPLTWVEVGSVAGRTIELPSAALRAARLQLVGSGQGSVPTKDIVAELHALVNEIGTFRIDARAVPLQDVETAWRDTGSTQRLVLTP</sequence>
<dbReference type="GO" id="GO:0016491">
    <property type="term" value="F:oxidoreductase activity"/>
    <property type="evidence" value="ECO:0007669"/>
    <property type="project" value="TreeGrafter"/>
</dbReference>
<dbReference type="SUPFAM" id="SSF50129">
    <property type="entry name" value="GroES-like"/>
    <property type="match status" value="1"/>
</dbReference>
<dbReference type="PANTHER" id="PTHR43677">
    <property type="entry name" value="SHORT-CHAIN DEHYDROGENASE/REDUCTASE"/>
    <property type="match status" value="1"/>
</dbReference>
<reference evidence="1 2" key="1">
    <citation type="submission" date="2023-06" db="EMBL/GenBank/DDBJ databases">
        <authorList>
            <person name="Oyuntsetseg B."/>
            <person name="Kim S.B."/>
        </authorList>
    </citation>
    <scope>NUCLEOTIDE SEQUENCE [LARGE SCALE GENOMIC DNA]</scope>
    <source>
        <strain evidence="1 2">4-36</strain>
    </source>
</reference>
<dbReference type="Gene3D" id="3.90.180.10">
    <property type="entry name" value="Medium-chain alcohol dehydrogenases, catalytic domain"/>
    <property type="match status" value="2"/>
</dbReference>
<dbReference type="PANTHER" id="PTHR43677:SF11">
    <property type="entry name" value="ZINC-CONTAINING ALCOHOL DEHYDROGENASE"/>
    <property type="match status" value="1"/>
</dbReference>
<dbReference type="EMBL" id="CP127295">
    <property type="protein sequence ID" value="WIY00543.1"/>
    <property type="molecule type" value="Genomic_DNA"/>
</dbReference>
<proteinExistence type="predicted"/>
<dbReference type="SUPFAM" id="SSF51735">
    <property type="entry name" value="NAD(P)-binding Rossmann-fold domains"/>
    <property type="match status" value="1"/>
</dbReference>
<dbReference type="Gene3D" id="3.40.50.720">
    <property type="entry name" value="NAD(P)-binding Rossmann-like Domain"/>
    <property type="match status" value="1"/>
</dbReference>
<dbReference type="Proteomes" id="UP001239397">
    <property type="component" value="Chromosome"/>
</dbReference>
<keyword evidence="2" id="KW-1185">Reference proteome</keyword>
<dbReference type="InterPro" id="IPR011032">
    <property type="entry name" value="GroES-like_sf"/>
</dbReference>
<gene>
    <name evidence="1" type="ORF">QRX60_41885</name>
</gene>